<keyword evidence="2" id="KW-1185">Reference proteome</keyword>
<gene>
    <name evidence="1" type="ORF">J3U87_29160</name>
</gene>
<dbReference type="KEGG" id="scor:J3U87_29160"/>
<organism evidence="1 2">
    <name type="scientific">Sulfidibacter corallicola</name>
    <dbReference type="NCBI Taxonomy" id="2818388"/>
    <lineage>
        <taxon>Bacteria</taxon>
        <taxon>Pseudomonadati</taxon>
        <taxon>Acidobacteriota</taxon>
        <taxon>Holophagae</taxon>
        <taxon>Acanthopleuribacterales</taxon>
        <taxon>Acanthopleuribacteraceae</taxon>
        <taxon>Sulfidibacter</taxon>
    </lineage>
</organism>
<dbReference type="Gene3D" id="2.60.200.60">
    <property type="match status" value="2"/>
</dbReference>
<dbReference type="InterPro" id="IPR008727">
    <property type="entry name" value="PAAR_motif"/>
</dbReference>
<dbReference type="Pfam" id="PF05488">
    <property type="entry name" value="PAAR_motif"/>
    <property type="match status" value="1"/>
</dbReference>
<dbReference type="RefSeq" id="WP_237379304.1">
    <property type="nucleotide sequence ID" value="NZ_CP071793.1"/>
</dbReference>
<sequence length="86" mass="8422">MKPAARLGDATSHGGTIVTGSTTVTVDGKPVVRMGDVHVCPLRGHGLNSVVTGSARGLADGRPIAALGDQTACGAIIVGGSTNAMI</sequence>
<evidence type="ECO:0000313" key="2">
    <source>
        <dbReference type="Proteomes" id="UP000663929"/>
    </source>
</evidence>
<proteinExistence type="predicted"/>
<accession>A0A8A4TKL4</accession>
<dbReference type="CDD" id="cd14744">
    <property type="entry name" value="PAAR_CT_2"/>
    <property type="match status" value="1"/>
</dbReference>
<evidence type="ECO:0000313" key="1">
    <source>
        <dbReference type="EMBL" id="QTD49672.1"/>
    </source>
</evidence>
<dbReference type="EMBL" id="CP071793">
    <property type="protein sequence ID" value="QTD49672.1"/>
    <property type="molecule type" value="Genomic_DNA"/>
</dbReference>
<dbReference type="Proteomes" id="UP000663929">
    <property type="component" value="Chromosome"/>
</dbReference>
<dbReference type="AlphaFoldDB" id="A0A8A4TKL4"/>
<protein>
    <submittedName>
        <fullName evidence="1">PAAR domain-containing protein</fullName>
    </submittedName>
</protein>
<reference evidence="1" key="1">
    <citation type="submission" date="2021-03" db="EMBL/GenBank/DDBJ databases">
        <title>Acanthopleuribacteraceae sp. M133.</title>
        <authorList>
            <person name="Wang G."/>
        </authorList>
    </citation>
    <scope>NUCLEOTIDE SEQUENCE</scope>
    <source>
        <strain evidence="1">M133</strain>
    </source>
</reference>
<name>A0A8A4TKL4_SULCO</name>